<accession>A0AAE0H3L0</accession>
<dbReference type="EMBL" id="LGRX02000506">
    <property type="protein sequence ID" value="KAK3288366.1"/>
    <property type="molecule type" value="Genomic_DNA"/>
</dbReference>
<protein>
    <submittedName>
        <fullName evidence="2">Uncharacterized protein</fullName>
    </submittedName>
</protein>
<feature type="region of interest" description="Disordered" evidence="1">
    <location>
        <begin position="438"/>
        <end position="548"/>
    </location>
</feature>
<dbReference type="AlphaFoldDB" id="A0AAE0H3L0"/>
<comment type="caution">
    <text evidence="2">The sequence shown here is derived from an EMBL/GenBank/DDBJ whole genome shotgun (WGS) entry which is preliminary data.</text>
</comment>
<feature type="compositionally biased region" description="Low complexity" evidence="1">
    <location>
        <begin position="452"/>
        <end position="463"/>
    </location>
</feature>
<proteinExistence type="predicted"/>
<feature type="region of interest" description="Disordered" evidence="1">
    <location>
        <begin position="348"/>
        <end position="372"/>
    </location>
</feature>
<gene>
    <name evidence="2" type="ORF">CYMTET_4152</name>
</gene>
<sequence length="548" mass="60343">MLSTKIKHVLIRFHYFRGWVCAGYLVPVYINTLLNLADIFTKPLPGLKDKVRVIISMIESFMDVIRPHPSVQNPDPVVRMSALISKPTFISLAATSAEFHRDASVWESTPVRASQQYEYTDKPLDYAFTYGEELVKVLKSHGFKPQKGYTLDGQDSETDFAVLLGNLRHVLSPISHFEYDKLFDLEHEYLEYHWSLNELIFIILKGVLNGTALALYQESARVHPRDGRCALQRLRYHVEASTDPDTFRFWTKLRETKIDETADPAPQLTVLRVLGDKHHRLHPDYDDAGRVQDVQHVLSRSAASSPHVSPLYLVVLRELAAGQRFTFSTLALRISTVWQTEGHLSRLATPASSGAGGGRARTDGPGGATFNTMRTKTVTKPVGDWKPAQSPRNPHLMWEGVGYPCTTCFRLWGVTDGHLDTEGICPYACAASFAPSRGPPNAPKAPKRPTVAAWAKPAGGVPPAAAPGPPASRGSPSLQYAAVDDDAGDGDDGAAAFPFRPLLDRDEPGPMPNTSVDDDDADWPALRTVPWIPQFQGTSTSGSAAKQD</sequence>
<feature type="compositionally biased region" description="Gly residues" evidence="1">
    <location>
        <begin position="354"/>
        <end position="367"/>
    </location>
</feature>
<evidence type="ECO:0000313" key="2">
    <source>
        <dbReference type="EMBL" id="KAK3288366.1"/>
    </source>
</evidence>
<feature type="compositionally biased region" description="Polar residues" evidence="1">
    <location>
        <begin position="535"/>
        <end position="548"/>
    </location>
</feature>
<dbReference type="Proteomes" id="UP001190700">
    <property type="component" value="Unassembled WGS sequence"/>
</dbReference>
<evidence type="ECO:0000256" key="1">
    <source>
        <dbReference type="SAM" id="MobiDB-lite"/>
    </source>
</evidence>
<feature type="compositionally biased region" description="Acidic residues" evidence="1">
    <location>
        <begin position="483"/>
        <end position="492"/>
    </location>
</feature>
<evidence type="ECO:0000313" key="3">
    <source>
        <dbReference type="Proteomes" id="UP001190700"/>
    </source>
</evidence>
<name>A0AAE0H3L0_9CHLO</name>
<keyword evidence="3" id="KW-1185">Reference proteome</keyword>
<reference evidence="2 3" key="1">
    <citation type="journal article" date="2015" name="Genome Biol. Evol.">
        <title>Comparative Genomics of a Bacterivorous Green Alga Reveals Evolutionary Causalities and Consequences of Phago-Mixotrophic Mode of Nutrition.</title>
        <authorList>
            <person name="Burns J.A."/>
            <person name="Paasch A."/>
            <person name="Narechania A."/>
            <person name="Kim E."/>
        </authorList>
    </citation>
    <scope>NUCLEOTIDE SEQUENCE [LARGE SCALE GENOMIC DNA]</scope>
    <source>
        <strain evidence="2 3">PLY_AMNH</strain>
    </source>
</reference>
<organism evidence="2 3">
    <name type="scientific">Cymbomonas tetramitiformis</name>
    <dbReference type="NCBI Taxonomy" id="36881"/>
    <lineage>
        <taxon>Eukaryota</taxon>
        <taxon>Viridiplantae</taxon>
        <taxon>Chlorophyta</taxon>
        <taxon>Pyramimonadophyceae</taxon>
        <taxon>Pyramimonadales</taxon>
        <taxon>Pyramimonadaceae</taxon>
        <taxon>Cymbomonas</taxon>
    </lineage>
</organism>